<evidence type="ECO:0000256" key="1">
    <source>
        <dbReference type="SAM" id="Phobius"/>
    </source>
</evidence>
<organism evidence="3 4">
    <name type="scientific">Phialocephala subalpina</name>
    <dbReference type="NCBI Taxonomy" id="576137"/>
    <lineage>
        <taxon>Eukaryota</taxon>
        <taxon>Fungi</taxon>
        <taxon>Dikarya</taxon>
        <taxon>Ascomycota</taxon>
        <taxon>Pezizomycotina</taxon>
        <taxon>Leotiomycetes</taxon>
        <taxon>Helotiales</taxon>
        <taxon>Mollisiaceae</taxon>
        <taxon>Phialocephala</taxon>
        <taxon>Phialocephala fortinii species complex</taxon>
    </lineage>
</organism>
<keyword evidence="1" id="KW-0812">Transmembrane</keyword>
<dbReference type="OrthoDB" id="4737394at2759"/>
<keyword evidence="1" id="KW-1133">Transmembrane helix</keyword>
<dbReference type="EMBL" id="FJOG01000020">
    <property type="protein sequence ID" value="CZR62186.1"/>
    <property type="molecule type" value="Genomic_DNA"/>
</dbReference>
<evidence type="ECO:0000313" key="3">
    <source>
        <dbReference type="EMBL" id="CZR62186.1"/>
    </source>
</evidence>
<sequence>MAISMDQRSRATVIEKTTIVQPVTMTKAVLLRILANGTTIVDDTWAKKKESFQSFSKSVQLPNSGLDTGAATTSHASTTRYEKYLQQSDRNKTVPNLSFKQLKKRIMENFGGDTGAVKSREYDCEQTVEQVASCIRQSYGHRRKYTTFLKQDTAFLKKNIEDSIERLEVELKRQEEDEEKFKTWTDDQQFEGLPWQGAKLGEVLCQLRKRHDEAGNARISLKEIEMLNYDTEELAPLRPDRNESREEPKWRQYILGAVIWGIVVILVWLKQFRSLNVDLKKFARADQKKALRLGHSTPESASSAYFARITHTPPESPVKKRSNGRSNAFVSGREKDGVDPRFIIWSSALPDSRTLKLSSKGIKLRGQKHELLKAESVMPILLGACRDSPRIAQKTYKLWFLEHPNLRPQYLDMSRDILFVINIRSLHALLAPVYMIKEGEQSIQARLKHLMLGEDFFEPYRWDDVGYFFIRRFSGLKTLALEYDFSTHSSSEPDDSDTEEGETVESLVSRLVTKYKEARGAIWSERVECDSLPEIEFTTKTEMESKFLAEREGILYCGRTPTNRLQAG</sequence>
<gene>
    <name evidence="3" type="ORF">PAC_12083</name>
</gene>
<reference evidence="3 4" key="1">
    <citation type="submission" date="2016-03" db="EMBL/GenBank/DDBJ databases">
        <authorList>
            <person name="Ploux O."/>
        </authorList>
    </citation>
    <scope>NUCLEOTIDE SEQUENCE [LARGE SCALE GENOMIC DNA]</scope>
    <source>
        <strain evidence="3 4">UAMH 11012</strain>
    </source>
</reference>
<proteinExistence type="predicted"/>
<feature type="transmembrane region" description="Helical" evidence="1">
    <location>
        <begin position="250"/>
        <end position="269"/>
    </location>
</feature>
<name>A0A1L7XB15_9HELO</name>
<evidence type="ECO:0000313" key="4">
    <source>
        <dbReference type="Proteomes" id="UP000184330"/>
    </source>
</evidence>
<dbReference type="Pfam" id="PF20150">
    <property type="entry name" value="2EXR"/>
    <property type="match status" value="1"/>
</dbReference>
<dbReference type="InterPro" id="IPR045518">
    <property type="entry name" value="2EXR"/>
</dbReference>
<dbReference type="Proteomes" id="UP000184330">
    <property type="component" value="Unassembled WGS sequence"/>
</dbReference>
<dbReference type="AlphaFoldDB" id="A0A1L7XB15"/>
<accession>A0A1L7XB15</accession>
<evidence type="ECO:0000259" key="2">
    <source>
        <dbReference type="Pfam" id="PF20150"/>
    </source>
</evidence>
<keyword evidence="4" id="KW-1185">Reference proteome</keyword>
<keyword evidence="1" id="KW-0472">Membrane</keyword>
<feature type="domain" description="2EXR" evidence="2">
    <location>
        <begin position="341"/>
        <end position="418"/>
    </location>
</feature>
<protein>
    <recommendedName>
        <fullName evidence="2">2EXR domain-containing protein</fullName>
    </recommendedName>
</protein>